<dbReference type="PROSITE" id="PS50927">
    <property type="entry name" value="BULB_LECTIN"/>
    <property type="match status" value="2"/>
</dbReference>
<accession>A0A5J4ZMQ1</accession>
<dbReference type="SUPFAM" id="SSF56112">
    <property type="entry name" value="Protein kinase-like (PK-like)"/>
    <property type="match status" value="2"/>
</dbReference>
<dbReference type="SMART" id="SM00108">
    <property type="entry name" value="B_lectin"/>
    <property type="match status" value="2"/>
</dbReference>
<feature type="signal peptide" evidence="9">
    <location>
        <begin position="1"/>
        <end position="22"/>
    </location>
</feature>
<keyword evidence="14" id="KW-1185">Reference proteome</keyword>
<keyword evidence="8" id="KW-0472">Membrane</keyword>
<dbReference type="PROSITE" id="PS50026">
    <property type="entry name" value="EGF_3"/>
    <property type="match status" value="1"/>
</dbReference>
<dbReference type="SMART" id="SM00473">
    <property type="entry name" value="PAN_AP"/>
    <property type="match status" value="2"/>
</dbReference>
<feature type="chain" id="PRO_5023835871" description="non-specific serine/threonine protein kinase" evidence="9">
    <location>
        <begin position="23"/>
        <end position="983"/>
    </location>
</feature>
<keyword evidence="8" id="KW-1133">Transmembrane helix</keyword>
<dbReference type="Pfam" id="PF08276">
    <property type="entry name" value="PAN_2"/>
    <property type="match status" value="2"/>
</dbReference>
<evidence type="ECO:0000256" key="8">
    <source>
        <dbReference type="SAM" id="Phobius"/>
    </source>
</evidence>
<dbReference type="EC" id="2.7.11.1" evidence="1"/>
<dbReference type="GO" id="GO:0004674">
    <property type="term" value="F:protein serine/threonine kinase activity"/>
    <property type="evidence" value="ECO:0007669"/>
    <property type="project" value="UniProtKB-EC"/>
</dbReference>
<evidence type="ECO:0000256" key="4">
    <source>
        <dbReference type="ARBA" id="ARBA00023180"/>
    </source>
</evidence>
<dbReference type="InterPro" id="IPR003609">
    <property type="entry name" value="Pan_app"/>
</dbReference>
<dbReference type="FunFam" id="2.90.10.30:FF:000003">
    <property type="entry name" value="Os04g0303100 protein"/>
    <property type="match status" value="2"/>
</dbReference>
<dbReference type="PROSITE" id="PS50948">
    <property type="entry name" value="PAN"/>
    <property type="match status" value="2"/>
</dbReference>
<evidence type="ECO:0000256" key="5">
    <source>
        <dbReference type="ARBA" id="ARBA00047899"/>
    </source>
</evidence>
<sequence>MMFLPFIFFCFSSLSLSKTSIAVDTIAPNQTLTDNGETLVSSGGRFVLGFFNSTNSNNRYIGIWFQNVPQQTPVWVANRNNPLPDSSGVLTITATGNVVITNNQTNIAVWSSNSSSSTVRNPVLQLLDTGNLVVKIGSNSGNYLWQSFDYPCDTLLPGMKFGWNLITGQEWYMTSWRSLQDPSSGDYTYRLDVHGLPQLVLRQGSSVRYRSGPWDGVRFGVGPVLGPNAVFTPMFVFNATHIYYSFENNDNATFSRFVVSQSGSLQYLTWNQVRGEWVDIISLQADNCDKYAACGSYGKCNINDSPICQCPDGFTPRLPQDWDRLDWTSGCIPRTPLNCSVPAGFRRFPSLKLPDRSFFLVNRTVISPEECRAACLRNCSCVAYAVTDIISCVVWLGDVVDIREYNEGGHDLYIRIASSELGSNSNGKRTAVIASVSVISGVIILGLISCYVIWKRTARRRGAARLDNPSQDNNQSIEDEELELPLIDLVTISTATNNFSFTNKIGEGGFGSVYRNRYISDASNGSVVSSNGNFKLGFFSPGKSENRYVGIWFSKVPLQTVVWVANRDNPLKNRTGAFKITDDGNIAVFYSDNDRLHLWSTNVSMPAATSSNSTAKLLPSGNLVLTTENGSDRTEMVAWQSFDYPTDNVYSGMKFGLDVRTGLNRILTSWKSDDDPAQGEFTIRIDPRGVPQIFMYKGSAAYFRVGPWNGLTLSGVPLVPPQDTQGIDVGFAFANYSFVSNRDEVYAMYGELNPSTFSRMVLKPLGTVERQIWLSDFQEWYQFYVAPQDRCDHYGWCGASTLCNNENTVACACLPGFEYSKKDLSCVEKRKAGTCGKGEGEGFIKLAHVKLPDARTCRLFSNLSLEECEMECLKSCNCTGYTSADIVEGRGCFAWYDLKEKQRYRDMLFLDSTTNFSNEDTCNEKSNEKSKNMELTFYDLDTIVAATDNFSIAKKLGQGGYGPVYKVKSIINLLWLVCLLSTG</sequence>
<protein>
    <recommendedName>
        <fullName evidence="1">non-specific serine/threonine protein kinase</fullName>
        <ecNumber evidence="1">2.7.11.1</ecNumber>
    </recommendedName>
</protein>
<dbReference type="Pfam" id="PF00954">
    <property type="entry name" value="S_locus_glycop"/>
    <property type="match status" value="2"/>
</dbReference>
<evidence type="ECO:0000256" key="7">
    <source>
        <dbReference type="PROSITE-ProRule" id="PRU00076"/>
    </source>
</evidence>
<dbReference type="Proteomes" id="UP000325577">
    <property type="component" value="Linkage Group LG6"/>
</dbReference>
<dbReference type="InterPro" id="IPR011009">
    <property type="entry name" value="Kinase-like_dom_sf"/>
</dbReference>
<name>A0A5J4ZMQ1_9ASTE</name>
<keyword evidence="2 9" id="KW-0732">Signal</keyword>
<dbReference type="GO" id="GO:0048544">
    <property type="term" value="P:recognition of pollen"/>
    <property type="evidence" value="ECO:0007669"/>
    <property type="project" value="InterPro"/>
</dbReference>
<keyword evidence="3" id="KW-1015">Disulfide bond</keyword>
<dbReference type="PANTHER" id="PTHR32444:SF158">
    <property type="entry name" value="RECEPTOR-LIKE SERINE_THREONINE-PROTEIN KINASE"/>
    <property type="match status" value="1"/>
</dbReference>
<feature type="transmembrane region" description="Helical" evidence="8">
    <location>
        <begin position="431"/>
        <end position="454"/>
    </location>
</feature>
<dbReference type="InterPro" id="IPR001480">
    <property type="entry name" value="Bulb-type_lectin_dom"/>
</dbReference>
<evidence type="ECO:0000256" key="9">
    <source>
        <dbReference type="SAM" id="SignalP"/>
    </source>
</evidence>
<keyword evidence="7" id="KW-0245">EGF-like domain</keyword>
<dbReference type="Gene3D" id="2.90.10.30">
    <property type="match status" value="1"/>
</dbReference>
<evidence type="ECO:0000259" key="10">
    <source>
        <dbReference type="PROSITE" id="PS50026"/>
    </source>
</evidence>
<evidence type="ECO:0000259" key="11">
    <source>
        <dbReference type="PROSITE" id="PS50927"/>
    </source>
</evidence>
<dbReference type="Pfam" id="PF01453">
    <property type="entry name" value="B_lectin"/>
    <property type="match status" value="2"/>
</dbReference>
<gene>
    <name evidence="13" type="ORF">F0562_014165</name>
</gene>
<dbReference type="FunFam" id="2.90.10.10:FF:000029">
    <property type="entry name" value="G-type lectin S-receptor-like serine/threonine-protein kinase"/>
    <property type="match status" value="1"/>
</dbReference>
<evidence type="ECO:0000259" key="12">
    <source>
        <dbReference type="PROSITE" id="PS50948"/>
    </source>
</evidence>
<keyword evidence="4" id="KW-0325">Glycoprotein</keyword>
<dbReference type="InterPro" id="IPR036426">
    <property type="entry name" value="Bulb-type_lectin_dom_sf"/>
</dbReference>
<evidence type="ECO:0000313" key="13">
    <source>
        <dbReference type="EMBL" id="KAA8519925.1"/>
    </source>
</evidence>
<comment type="catalytic activity">
    <reaction evidence="6">
        <text>L-seryl-[protein] + ATP = O-phospho-L-seryl-[protein] + ADP + H(+)</text>
        <dbReference type="Rhea" id="RHEA:17989"/>
        <dbReference type="Rhea" id="RHEA-COMP:9863"/>
        <dbReference type="Rhea" id="RHEA-COMP:11604"/>
        <dbReference type="ChEBI" id="CHEBI:15378"/>
        <dbReference type="ChEBI" id="CHEBI:29999"/>
        <dbReference type="ChEBI" id="CHEBI:30616"/>
        <dbReference type="ChEBI" id="CHEBI:83421"/>
        <dbReference type="ChEBI" id="CHEBI:456216"/>
        <dbReference type="EC" id="2.7.11.1"/>
    </reaction>
</comment>
<proteinExistence type="predicted"/>
<reference evidence="13 14" key="1">
    <citation type="submission" date="2019-09" db="EMBL/GenBank/DDBJ databases">
        <title>A chromosome-level genome assembly of the Chinese tupelo Nyssa sinensis.</title>
        <authorList>
            <person name="Yang X."/>
            <person name="Kang M."/>
            <person name="Yang Y."/>
            <person name="Xiong H."/>
            <person name="Wang M."/>
            <person name="Zhang Z."/>
            <person name="Wang Z."/>
            <person name="Wu H."/>
            <person name="Ma T."/>
            <person name="Liu J."/>
            <person name="Xi Z."/>
        </authorList>
    </citation>
    <scope>NUCLEOTIDE SEQUENCE [LARGE SCALE GENOMIC DNA]</scope>
    <source>
        <strain evidence="13">J267</strain>
        <tissue evidence="13">Leaf</tissue>
    </source>
</reference>
<evidence type="ECO:0000256" key="2">
    <source>
        <dbReference type="ARBA" id="ARBA00022729"/>
    </source>
</evidence>
<keyword evidence="8" id="KW-0812">Transmembrane</keyword>
<feature type="domain" description="Apple" evidence="12">
    <location>
        <begin position="339"/>
        <end position="417"/>
    </location>
</feature>
<dbReference type="InterPro" id="IPR000858">
    <property type="entry name" value="S_locus_glycoprot_dom"/>
</dbReference>
<dbReference type="InterPro" id="IPR000742">
    <property type="entry name" value="EGF"/>
</dbReference>
<comment type="catalytic activity">
    <reaction evidence="5">
        <text>L-threonyl-[protein] + ATP = O-phospho-L-threonyl-[protein] + ADP + H(+)</text>
        <dbReference type="Rhea" id="RHEA:46608"/>
        <dbReference type="Rhea" id="RHEA-COMP:11060"/>
        <dbReference type="Rhea" id="RHEA-COMP:11605"/>
        <dbReference type="ChEBI" id="CHEBI:15378"/>
        <dbReference type="ChEBI" id="CHEBI:30013"/>
        <dbReference type="ChEBI" id="CHEBI:30616"/>
        <dbReference type="ChEBI" id="CHEBI:61977"/>
        <dbReference type="ChEBI" id="CHEBI:456216"/>
        <dbReference type="EC" id="2.7.11.1"/>
    </reaction>
</comment>
<comment type="caution">
    <text evidence="7">Lacks conserved residue(s) required for the propagation of feature annotation.</text>
</comment>
<dbReference type="CDD" id="cd00054">
    <property type="entry name" value="EGF_CA"/>
    <property type="match status" value="1"/>
</dbReference>
<dbReference type="Gene3D" id="2.90.10.10">
    <property type="entry name" value="Bulb-type lectin domain"/>
    <property type="match status" value="1"/>
</dbReference>
<dbReference type="FunFam" id="2.90.10.10:FF:000005">
    <property type="entry name" value="G-type lectin S-receptor-like serine/threonine-protein kinase"/>
    <property type="match status" value="1"/>
</dbReference>
<dbReference type="OrthoDB" id="785331at2759"/>
<dbReference type="CDD" id="cd00028">
    <property type="entry name" value="B_lectin"/>
    <property type="match status" value="2"/>
</dbReference>
<feature type="domain" description="Bulb-type lectin" evidence="11">
    <location>
        <begin position="23"/>
        <end position="147"/>
    </location>
</feature>
<dbReference type="Gene3D" id="3.30.200.20">
    <property type="entry name" value="Phosphorylase Kinase, domain 1"/>
    <property type="match status" value="2"/>
</dbReference>
<feature type="domain" description="Apple" evidence="12">
    <location>
        <begin position="835"/>
        <end position="922"/>
    </location>
</feature>
<feature type="domain" description="EGF-like" evidence="10">
    <location>
        <begin position="284"/>
        <end position="320"/>
    </location>
</feature>
<dbReference type="SUPFAM" id="SSF51110">
    <property type="entry name" value="alpha-D-mannose-specific plant lectins"/>
    <property type="match status" value="2"/>
</dbReference>
<feature type="domain" description="Bulb-type lectin" evidence="11">
    <location>
        <begin position="512"/>
        <end position="638"/>
    </location>
</feature>
<dbReference type="AlphaFoldDB" id="A0A5J4ZMQ1"/>
<evidence type="ECO:0000256" key="6">
    <source>
        <dbReference type="ARBA" id="ARBA00048679"/>
    </source>
</evidence>
<dbReference type="PANTHER" id="PTHR32444">
    <property type="entry name" value="BULB-TYPE LECTIN DOMAIN-CONTAINING PROTEIN"/>
    <property type="match status" value="1"/>
</dbReference>
<dbReference type="EMBL" id="CM018049">
    <property type="protein sequence ID" value="KAA8519925.1"/>
    <property type="molecule type" value="Genomic_DNA"/>
</dbReference>
<evidence type="ECO:0000256" key="1">
    <source>
        <dbReference type="ARBA" id="ARBA00012513"/>
    </source>
</evidence>
<evidence type="ECO:0000256" key="3">
    <source>
        <dbReference type="ARBA" id="ARBA00023157"/>
    </source>
</evidence>
<dbReference type="CDD" id="cd01098">
    <property type="entry name" value="PAN_AP_plant"/>
    <property type="match status" value="2"/>
</dbReference>
<organism evidence="13 14">
    <name type="scientific">Nyssa sinensis</name>
    <dbReference type="NCBI Taxonomy" id="561372"/>
    <lineage>
        <taxon>Eukaryota</taxon>
        <taxon>Viridiplantae</taxon>
        <taxon>Streptophyta</taxon>
        <taxon>Embryophyta</taxon>
        <taxon>Tracheophyta</taxon>
        <taxon>Spermatophyta</taxon>
        <taxon>Magnoliopsida</taxon>
        <taxon>eudicotyledons</taxon>
        <taxon>Gunneridae</taxon>
        <taxon>Pentapetalae</taxon>
        <taxon>asterids</taxon>
        <taxon>Cornales</taxon>
        <taxon>Nyssaceae</taxon>
        <taxon>Nyssa</taxon>
    </lineage>
</organism>
<evidence type="ECO:0000313" key="14">
    <source>
        <dbReference type="Proteomes" id="UP000325577"/>
    </source>
</evidence>